<feature type="region of interest" description="Disordered" evidence="1">
    <location>
        <begin position="1"/>
        <end position="119"/>
    </location>
</feature>
<feature type="compositionally biased region" description="Pro residues" evidence="1">
    <location>
        <begin position="13"/>
        <end position="23"/>
    </location>
</feature>
<evidence type="ECO:0000256" key="1">
    <source>
        <dbReference type="SAM" id="MobiDB-lite"/>
    </source>
</evidence>
<name>A0A6G1I6B0_9PEZI</name>
<protein>
    <submittedName>
        <fullName evidence="2">Uncharacterized protein</fullName>
    </submittedName>
</protein>
<gene>
    <name evidence="2" type="ORF">EJ06DRAFT_296202</name>
</gene>
<evidence type="ECO:0000313" key="3">
    <source>
        <dbReference type="Proteomes" id="UP000799640"/>
    </source>
</evidence>
<dbReference type="Proteomes" id="UP000799640">
    <property type="component" value="Unassembled WGS sequence"/>
</dbReference>
<sequence>MNIAAQRNSLNPTPNPSPAPQSPSPVSATAPKHPVPRDSRCRPFITSRSPQQQQQQPYPKSSLPDSSHPLSPSTPPGPSLPRPAKHAHTPVKHPLTPSRARNRLRRAQPGSAWPCRGRGPWAGRKAYVPFVRALSRW</sequence>
<dbReference type="AlphaFoldDB" id="A0A6G1I6B0"/>
<keyword evidence="3" id="KW-1185">Reference proteome</keyword>
<dbReference type="EMBL" id="ML996689">
    <property type="protein sequence ID" value="KAF2403838.1"/>
    <property type="molecule type" value="Genomic_DNA"/>
</dbReference>
<proteinExistence type="predicted"/>
<evidence type="ECO:0000313" key="2">
    <source>
        <dbReference type="EMBL" id="KAF2403838.1"/>
    </source>
</evidence>
<feature type="compositionally biased region" description="Low complexity" evidence="1">
    <location>
        <begin position="51"/>
        <end position="71"/>
    </location>
</feature>
<organism evidence="2 3">
    <name type="scientific">Trichodelitschia bisporula</name>
    <dbReference type="NCBI Taxonomy" id="703511"/>
    <lineage>
        <taxon>Eukaryota</taxon>
        <taxon>Fungi</taxon>
        <taxon>Dikarya</taxon>
        <taxon>Ascomycota</taxon>
        <taxon>Pezizomycotina</taxon>
        <taxon>Dothideomycetes</taxon>
        <taxon>Dothideomycetes incertae sedis</taxon>
        <taxon>Phaeotrichales</taxon>
        <taxon>Phaeotrichaceae</taxon>
        <taxon>Trichodelitschia</taxon>
    </lineage>
</organism>
<feature type="compositionally biased region" description="Pro residues" evidence="1">
    <location>
        <begin position="72"/>
        <end position="81"/>
    </location>
</feature>
<accession>A0A6G1I6B0</accession>
<reference evidence="2" key="1">
    <citation type="journal article" date="2020" name="Stud. Mycol.">
        <title>101 Dothideomycetes genomes: a test case for predicting lifestyles and emergence of pathogens.</title>
        <authorList>
            <person name="Haridas S."/>
            <person name="Albert R."/>
            <person name="Binder M."/>
            <person name="Bloem J."/>
            <person name="Labutti K."/>
            <person name="Salamov A."/>
            <person name="Andreopoulos B."/>
            <person name="Baker S."/>
            <person name="Barry K."/>
            <person name="Bills G."/>
            <person name="Bluhm B."/>
            <person name="Cannon C."/>
            <person name="Castanera R."/>
            <person name="Culley D."/>
            <person name="Daum C."/>
            <person name="Ezra D."/>
            <person name="Gonzalez J."/>
            <person name="Henrissat B."/>
            <person name="Kuo A."/>
            <person name="Liang C."/>
            <person name="Lipzen A."/>
            <person name="Lutzoni F."/>
            <person name="Magnuson J."/>
            <person name="Mondo S."/>
            <person name="Nolan M."/>
            <person name="Ohm R."/>
            <person name="Pangilinan J."/>
            <person name="Park H.-J."/>
            <person name="Ramirez L."/>
            <person name="Alfaro M."/>
            <person name="Sun H."/>
            <person name="Tritt A."/>
            <person name="Yoshinaga Y."/>
            <person name="Zwiers L.-H."/>
            <person name="Turgeon B."/>
            <person name="Goodwin S."/>
            <person name="Spatafora J."/>
            <person name="Crous P."/>
            <person name="Grigoriev I."/>
        </authorList>
    </citation>
    <scope>NUCLEOTIDE SEQUENCE</scope>
    <source>
        <strain evidence="2">CBS 262.69</strain>
    </source>
</reference>